<accession>A0A212ERB6</accession>
<dbReference type="eggNOG" id="ENOG502T7SN">
    <property type="taxonomic scope" value="Eukaryota"/>
</dbReference>
<protein>
    <submittedName>
        <fullName evidence="1">Uncharacterized protein</fullName>
    </submittedName>
</protein>
<dbReference type="KEGG" id="dpl:KGM_200435"/>
<proteinExistence type="predicted"/>
<name>A0A212ERB6_DANPL</name>
<sequence length="95" mass="10549">MTPESNALTTEDPGKKIVRMDDLKKALEEYEKKHSQIDCNTKAPTVESFSMSSIKDNPSLSDVLRLIKKGAVLQNFTPKPDEGGFSWVKIKVPAV</sequence>
<gene>
    <name evidence="1" type="ORF">KGM_200435</name>
</gene>
<comment type="caution">
    <text evidence="1">The sequence shown here is derived from an EMBL/GenBank/DDBJ whole genome shotgun (WGS) entry which is preliminary data.</text>
</comment>
<dbReference type="InParanoid" id="A0A212ERB6"/>
<evidence type="ECO:0000313" key="2">
    <source>
        <dbReference type="Proteomes" id="UP000007151"/>
    </source>
</evidence>
<dbReference type="AlphaFoldDB" id="A0A212ERB6"/>
<organism evidence="1 2">
    <name type="scientific">Danaus plexippus plexippus</name>
    <dbReference type="NCBI Taxonomy" id="278856"/>
    <lineage>
        <taxon>Eukaryota</taxon>
        <taxon>Metazoa</taxon>
        <taxon>Ecdysozoa</taxon>
        <taxon>Arthropoda</taxon>
        <taxon>Hexapoda</taxon>
        <taxon>Insecta</taxon>
        <taxon>Pterygota</taxon>
        <taxon>Neoptera</taxon>
        <taxon>Endopterygota</taxon>
        <taxon>Lepidoptera</taxon>
        <taxon>Glossata</taxon>
        <taxon>Ditrysia</taxon>
        <taxon>Papilionoidea</taxon>
        <taxon>Nymphalidae</taxon>
        <taxon>Danainae</taxon>
        <taxon>Danaini</taxon>
        <taxon>Danaina</taxon>
        <taxon>Danaus</taxon>
        <taxon>Danaus</taxon>
    </lineage>
</organism>
<keyword evidence="2" id="KW-1185">Reference proteome</keyword>
<dbReference type="EMBL" id="AGBW02013090">
    <property type="protein sequence ID" value="OWR43994.1"/>
    <property type="molecule type" value="Genomic_DNA"/>
</dbReference>
<evidence type="ECO:0000313" key="1">
    <source>
        <dbReference type="EMBL" id="OWR43994.1"/>
    </source>
</evidence>
<dbReference type="Proteomes" id="UP000007151">
    <property type="component" value="Unassembled WGS sequence"/>
</dbReference>
<reference evidence="1 2" key="1">
    <citation type="journal article" date="2011" name="Cell">
        <title>The monarch butterfly genome yields insights into long-distance migration.</title>
        <authorList>
            <person name="Zhan S."/>
            <person name="Merlin C."/>
            <person name="Boore J.L."/>
            <person name="Reppert S.M."/>
        </authorList>
    </citation>
    <scope>NUCLEOTIDE SEQUENCE [LARGE SCALE GENOMIC DNA]</scope>
    <source>
        <strain evidence="1">F-2</strain>
    </source>
</reference>